<keyword evidence="2" id="KW-0547">Nucleotide-binding</keyword>
<dbReference type="STRING" id="946122.A0A0C2T1J3"/>
<dbReference type="SUPFAM" id="SSF52540">
    <property type="entry name" value="P-loop containing nucleoside triphosphate hydrolases"/>
    <property type="match status" value="1"/>
</dbReference>
<protein>
    <recommendedName>
        <fullName evidence="7">AAA+ ATPase domain-containing protein</fullName>
    </recommendedName>
</protein>
<evidence type="ECO:0000256" key="1">
    <source>
        <dbReference type="ARBA" id="ARBA00004572"/>
    </source>
</evidence>
<dbReference type="EMBL" id="KN818225">
    <property type="protein sequence ID" value="KIL69675.1"/>
    <property type="molecule type" value="Genomic_DNA"/>
</dbReference>
<evidence type="ECO:0000313" key="8">
    <source>
        <dbReference type="EMBL" id="KIL69675.1"/>
    </source>
</evidence>
<feature type="region of interest" description="Disordered" evidence="6">
    <location>
        <begin position="1"/>
        <end position="23"/>
    </location>
</feature>
<dbReference type="InterPro" id="IPR041569">
    <property type="entry name" value="AAA_lid_3"/>
</dbReference>
<dbReference type="OrthoDB" id="39734at2759"/>
<dbReference type="Pfam" id="PF00004">
    <property type="entry name" value="AAA"/>
    <property type="match status" value="1"/>
</dbReference>
<feature type="region of interest" description="Disordered" evidence="6">
    <location>
        <begin position="986"/>
        <end position="1033"/>
    </location>
</feature>
<dbReference type="InterPro" id="IPR051701">
    <property type="entry name" value="Mito_OM_Translocase_MSP1"/>
</dbReference>
<dbReference type="GO" id="GO:0016887">
    <property type="term" value="F:ATP hydrolysis activity"/>
    <property type="evidence" value="ECO:0007669"/>
    <property type="project" value="InterPro"/>
</dbReference>
<proteinExistence type="predicted"/>
<accession>A0A0C2T1J3</accession>
<dbReference type="PROSITE" id="PS00674">
    <property type="entry name" value="AAA"/>
    <property type="match status" value="1"/>
</dbReference>
<gene>
    <name evidence="8" type="ORF">M378DRAFT_97489</name>
</gene>
<dbReference type="GO" id="GO:0005524">
    <property type="term" value="F:ATP binding"/>
    <property type="evidence" value="ECO:0007669"/>
    <property type="project" value="UniProtKB-KW"/>
</dbReference>
<dbReference type="InterPro" id="IPR027417">
    <property type="entry name" value="P-loop_NTPase"/>
</dbReference>
<name>A0A0C2T1J3_AMAMK</name>
<reference evidence="8 9" key="1">
    <citation type="submission" date="2014-04" db="EMBL/GenBank/DDBJ databases">
        <title>Evolutionary Origins and Diversification of the Mycorrhizal Mutualists.</title>
        <authorList>
            <consortium name="DOE Joint Genome Institute"/>
            <consortium name="Mycorrhizal Genomics Consortium"/>
            <person name="Kohler A."/>
            <person name="Kuo A."/>
            <person name="Nagy L.G."/>
            <person name="Floudas D."/>
            <person name="Copeland A."/>
            <person name="Barry K.W."/>
            <person name="Cichocki N."/>
            <person name="Veneault-Fourrey C."/>
            <person name="LaButti K."/>
            <person name="Lindquist E.A."/>
            <person name="Lipzen A."/>
            <person name="Lundell T."/>
            <person name="Morin E."/>
            <person name="Murat C."/>
            <person name="Riley R."/>
            <person name="Ohm R."/>
            <person name="Sun H."/>
            <person name="Tunlid A."/>
            <person name="Henrissat B."/>
            <person name="Grigoriev I.V."/>
            <person name="Hibbett D.S."/>
            <person name="Martin F."/>
        </authorList>
    </citation>
    <scope>NUCLEOTIDE SEQUENCE [LARGE SCALE GENOMIC DNA]</scope>
    <source>
        <strain evidence="8 9">Koide BX008</strain>
    </source>
</reference>
<evidence type="ECO:0000259" key="7">
    <source>
        <dbReference type="SMART" id="SM00382"/>
    </source>
</evidence>
<organism evidence="8 9">
    <name type="scientific">Amanita muscaria (strain Koide BX008)</name>
    <dbReference type="NCBI Taxonomy" id="946122"/>
    <lineage>
        <taxon>Eukaryota</taxon>
        <taxon>Fungi</taxon>
        <taxon>Dikarya</taxon>
        <taxon>Basidiomycota</taxon>
        <taxon>Agaricomycotina</taxon>
        <taxon>Agaricomycetes</taxon>
        <taxon>Agaricomycetidae</taxon>
        <taxon>Agaricales</taxon>
        <taxon>Pluteineae</taxon>
        <taxon>Amanitaceae</taxon>
        <taxon>Amanita</taxon>
    </lineage>
</organism>
<keyword evidence="4" id="KW-0067">ATP-binding</keyword>
<keyword evidence="3" id="KW-0472">Membrane</keyword>
<dbReference type="SMART" id="SM00382">
    <property type="entry name" value="AAA"/>
    <property type="match status" value="1"/>
</dbReference>
<dbReference type="InterPro" id="IPR003960">
    <property type="entry name" value="ATPase_AAA_CS"/>
</dbReference>
<feature type="compositionally biased region" description="Low complexity" evidence="6">
    <location>
        <begin position="1"/>
        <end position="11"/>
    </location>
</feature>
<keyword evidence="9" id="KW-1185">Reference proteome</keyword>
<dbReference type="Gene3D" id="3.40.50.300">
    <property type="entry name" value="P-loop containing nucleotide triphosphate hydrolases"/>
    <property type="match status" value="1"/>
</dbReference>
<evidence type="ECO:0000256" key="6">
    <source>
        <dbReference type="SAM" id="MobiDB-lite"/>
    </source>
</evidence>
<keyword evidence="5" id="KW-0496">Mitochondrion</keyword>
<evidence type="ECO:0000256" key="3">
    <source>
        <dbReference type="ARBA" id="ARBA00022787"/>
    </source>
</evidence>
<dbReference type="AlphaFoldDB" id="A0A0C2T1J3"/>
<feature type="compositionally biased region" description="Polar residues" evidence="6">
    <location>
        <begin position="1020"/>
        <end position="1033"/>
    </location>
</feature>
<dbReference type="GO" id="GO:0005741">
    <property type="term" value="C:mitochondrial outer membrane"/>
    <property type="evidence" value="ECO:0007669"/>
    <property type="project" value="UniProtKB-SubCell"/>
</dbReference>
<dbReference type="PANTHER" id="PTHR45644:SF56">
    <property type="entry name" value="AAA ATPASE, PUTATIVE (AFU_ORTHOLOGUE AFUA_2G12920)-RELATED"/>
    <property type="match status" value="1"/>
</dbReference>
<feature type="domain" description="AAA+ ATPase" evidence="7">
    <location>
        <begin position="705"/>
        <end position="845"/>
    </location>
</feature>
<feature type="region of interest" description="Disordered" evidence="6">
    <location>
        <begin position="35"/>
        <end position="86"/>
    </location>
</feature>
<dbReference type="InterPro" id="IPR003959">
    <property type="entry name" value="ATPase_AAA_core"/>
</dbReference>
<evidence type="ECO:0000256" key="5">
    <source>
        <dbReference type="ARBA" id="ARBA00023128"/>
    </source>
</evidence>
<evidence type="ECO:0000313" key="9">
    <source>
        <dbReference type="Proteomes" id="UP000054549"/>
    </source>
</evidence>
<dbReference type="HOGENOM" id="CLU_004423_0_0_1"/>
<feature type="region of interest" description="Disordered" evidence="6">
    <location>
        <begin position="203"/>
        <end position="238"/>
    </location>
</feature>
<dbReference type="Proteomes" id="UP000054549">
    <property type="component" value="Unassembled WGS sequence"/>
</dbReference>
<comment type="subcellular location">
    <subcellularLocation>
        <location evidence="1">Mitochondrion outer membrane</location>
        <topology evidence="1">Single-pass membrane protein</topology>
    </subcellularLocation>
</comment>
<dbReference type="InParanoid" id="A0A0C2T1J3"/>
<dbReference type="PANTHER" id="PTHR45644">
    <property type="entry name" value="AAA ATPASE, PUTATIVE (AFU_ORTHOLOGUE AFUA_2G12920)-RELATED-RELATED"/>
    <property type="match status" value="1"/>
</dbReference>
<keyword evidence="3" id="KW-1000">Mitochondrion outer membrane</keyword>
<dbReference type="Pfam" id="PF17862">
    <property type="entry name" value="AAA_lid_3"/>
    <property type="match status" value="1"/>
</dbReference>
<sequence>MRPSLLRSSRFSLRRPQHPQLPHLRILQLSRFASSASLNSPADFPQPPQNEPEPTEDPSDDTDKPKPRRTRVSSTMSKDSEPMELPDGLNILWSTEQELMGDSTHTSALPPPELLEEALHNLQITLHPQTQHRATYSTPLGSPVEPTFGLLCPIEGGEYVIDATVRELALRTGAEVLVLDAVQLAAGEWGQFGKAANALQLPRNPLHFPSSSQPPPDPRSVVVEEEDDSESGTQFYSPPQQMTLTLVSSPSMQGRTIMATAPRKSAPPSRIKVFFDTLINLPSKQEVASSLRTRPRLVYIRDFTTLAPLAASWYPHLLSSVRQRRRGPISRPTSPISNPMTIIFGITPSIAPPVMPQSGPGSGLLSMLLSRQSPHMRTMPAARSTHTQWGEDETSEKAREKRLRERLKRWEKGDIALHDEYAKLAIGSDPENGPDAKPEIVVIGAGNGAPGFLPFLSALSPGQGGKTSDSESKSFFFRALTLVPHTRSPSSEQSTRIDRRREMNELTMRMGIGAVGGCVQKERASDILPLAAAKTVSSHHEIHMWASWGHTLESWTNVRKIADRALGTVMSSITPRDKLDKETLDPTLIPWPTIQDAWSAHSSMRDFRKAWFKEVSPQTRSLAEDEEWDQPEAMTDEVIERIKNDSELDPHEQKLLACIVDSASMTTTFGQVHLPAHTIDSVRTIVSLPLLHPQAFQQGILREHGMTGCLLFGPPGTGKTLIVRALAKEAGCRMMMISPSDVMDMYVGEGEKLVRAVFSLARKLAPCVIFLDEIDALFGARMSARESGGAFAHRGVITEFMQEMDGLKSSRGDRVIVIGATNRPFDLDDAVLRRLPRRLLVDLPGEREREEILKILLRDEQLADDVDAGYLAKKTENFSGSDLKHLCVSAALDAVKEHVQLPWSVPKIRQTPIILEASQSSPVLASVGSLEQSSASESVNDANAESAPHARSLHLRNFLKALKEITPSSSESLGSLAELRKWNEEFGEGQKDKKRQQVWGKGRFGFTKSPSEDKADISVQFPSSFADSRTSKG</sequence>
<evidence type="ECO:0000256" key="4">
    <source>
        <dbReference type="ARBA" id="ARBA00022840"/>
    </source>
</evidence>
<evidence type="ECO:0000256" key="2">
    <source>
        <dbReference type="ARBA" id="ARBA00022741"/>
    </source>
</evidence>
<dbReference type="InterPro" id="IPR003593">
    <property type="entry name" value="AAA+_ATPase"/>
</dbReference>
<dbReference type="Gene3D" id="1.10.8.60">
    <property type="match status" value="1"/>
</dbReference>